<keyword evidence="6" id="KW-1185">Reference proteome</keyword>
<dbReference type="InterPro" id="IPR013024">
    <property type="entry name" value="GGCT-like"/>
</dbReference>
<evidence type="ECO:0000256" key="2">
    <source>
        <dbReference type="ARBA" id="ARBA00023239"/>
    </source>
</evidence>
<dbReference type="InterPro" id="IPR036568">
    <property type="entry name" value="GGCT-like_sf"/>
</dbReference>
<evidence type="ECO:0000256" key="5">
    <source>
        <dbReference type="SAM" id="SignalP"/>
    </source>
</evidence>
<dbReference type="PANTHER" id="PTHR12935">
    <property type="entry name" value="GAMMA-GLUTAMYLCYCLOTRANSFERASE"/>
    <property type="match status" value="1"/>
</dbReference>
<evidence type="ECO:0000256" key="1">
    <source>
        <dbReference type="ARBA" id="ARBA00012346"/>
    </source>
</evidence>
<organism evidence="6 7">
    <name type="scientific">Steinernema glaseri</name>
    <dbReference type="NCBI Taxonomy" id="37863"/>
    <lineage>
        <taxon>Eukaryota</taxon>
        <taxon>Metazoa</taxon>
        <taxon>Ecdysozoa</taxon>
        <taxon>Nematoda</taxon>
        <taxon>Chromadorea</taxon>
        <taxon>Rhabditida</taxon>
        <taxon>Tylenchina</taxon>
        <taxon>Panagrolaimomorpha</taxon>
        <taxon>Strongyloidoidea</taxon>
        <taxon>Steinernematidae</taxon>
        <taxon>Steinernema</taxon>
    </lineage>
</organism>
<dbReference type="Proteomes" id="UP000095287">
    <property type="component" value="Unplaced"/>
</dbReference>
<dbReference type="Gene3D" id="3.10.490.10">
    <property type="entry name" value="Gamma-glutamyl cyclotransferase-like"/>
    <property type="match status" value="1"/>
</dbReference>
<dbReference type="SUPFAM" id="SSF110857">
    <property type="entry name" value="Gamma-glutamyl cyclotransferase-like"/>
    <property type="match status" value="1"/>
</dbReference>
<name>A0A1I7YR00_9BILA</name>
<feature type="binding site" evidence="4">
    <location>
        <begin position="40"/>
        <end position="45"/>
    </location>
    <ligand>
        <name>substrate</name>
    </ligand>
</feature>
<dbReference type="WBParaSite" id="L893_g18821.t1">
    <property type="protein sequence ID" value="L893_g18821.t1"/>
    <property type="gene ID" value="L893_g18821"/>
</dbReference>
<dbReference type="InterPro" id="IPR017939">
    <property type="entry name" value="G-Glutamylcylcotransferase"/>
</dbReference>
<dbReference type="Pfam" id="PF13772">
    <property type="entry name" value="AIG2_2"/>
    <property type="match status" value="1"/>
</dbReference>
<dbReference type="CDD" id="cd06661">
    <property type="entry name" value="GGCT_like"/>
    <property type="match status" value="1"/>
</dbReference>
<feature type="signal peptide" evidence="5">
    <location>
        <begin position="1"/>
        <end position="20"/>
    </location>
</feature>
<dbReference type="PANTHER" id="PTHR12935:SF0">
    <property type="entry name" value="GAMMA-GLUTAMYLCYCLOTRANSFERASE"/>
    <property type="match status" value="1"/>
</dbReference>
<evidence type="ECO:0000313" key="7">
    <source>
        <dbReference type="WBParaSite" id="L893_g18821.t1"/>
    </source>
</evidence>
<proteinExistence type="predicted"/>
<keyword evidence="2" id="KW-0456">Lyase</keyword>
<dbReference type="GO" id="GO:0003839">
    <property type="term" value="F:gamma-glutamylcyclotransferase activity"/>
    <property type="evidence" value="ECO:0007669"/>
    <property type="project" value="UniProtKB-EC"/>
</dbReference>
<feature type="binding site" evidence="4">
    <location>
        <position position="155"/>
    </location>
    <ligand>
        <name>substrate</name>
    </ligand>
</feature>
<accession>A0A1I7YR00</accession>
<feature type="active site" description="Proton acceptor" evidence="3">
    <location>
        <position position="115"/>
    </location>
</feature>
<dbReference type="EC" id="4.3.2.9" evidence="1"/>
<sequence length="203" mass="22675">MTTFVTVLLLVASFASVSFAGALPMSSIKEMNLTEDYFHYFAFGSNLLDERIKVQIKGAEFESTGVLTGYRLAFYDEGKRWRGAVASITEDPNSHVWGCVWRVPNSFAAELDKQESGYHRLNVTVKMSSNGSAVECRTYQYSNPERQARPPSPHYKHVIVSGAIEHELPNGYIEMLQKIKDNGYEGPVELDLDVLKELNNGGA</sequence>
<evidence type="ECO:0000256" key="3">
    <source>
        <dbReference type="PIRSR" id="PIRSR617939-1"/>
    </source>
</evidence>
<protein>
    <recommendedName>
        <fullName evidence="1">gamma-glutamylcyclotransferase</fullName>
        <ecNumber evidence="1">4.3.2.9</ecNumber>
    </recommendedName>
</protein>
<feature type="chain" id="PRO_5009312516" description="gamma-glutamylcyclotransferase" evidence="5">
    <location>
        <begin position="21"/>
        <end position="203"/>
    </location>
</feature>
<keyword evidence="5" id="KW-0732">Signal</keyword>
<evidence type="ECO:0000256" key="4">
    <source>
        <dbReference type="PIRSR" id="PIRSR617939-2"/>
    </source>
</evidence>
<dbReference type="AlphaFoldDB" id="A0A1I7YR00"/>
<evidence type="ECO:0000313" key="6">
    <source>
        <dbReference type="Proteomes" id="UP000095287"/>
    </source>
</evidence>
<reference evidence="7" key="1">
    <citation type="submission" date="2016-11" db="UniProtKB">
        <authorList>
            <consortium name="WormBaseParasite"/>
        </authorList>
    </citation>
    <scope>IDENTIFICATION</scope>
</reference>